<keyword evidence="1" id="KW-0433">Leucine-rich repeat</keyword>
<evidence type="ECO:0000256" key="2">
    <source>
        <dbReference type="ARBA" id="ARBA00022737"/>
    </source>
</evidence>
<keyword evidence="2" id="KW-0677">Repeat</keyword>
<dbReference type="InterPro" id="IPR055414">
    <property type="entry name" value="LRR_R13L4/SHOC2-like"/>
</dbReference>
<comment type="caution">
    <text evidence="4">The sequence shown here is derived from an EMBL/GenBank/DDBJ whole genome shotgun (WGS) entry which is preliminary data.</text>
</comment>
<dbReference type="Pfam" id="PF23598">
    <property type="entry name" value="LRR_14"/>
    <property type="match status" value="1"/>
</dbReference>
<dbReference type="GO" id="GO:0005737">
    <property type="term" value="C:cytoplasm"/>
    <property type="evidence" value="ECO:0007669"/>
    <property type="project" value="TreeGrafter"/>
</dbReference>
<dbReference type="EMBL" id="CAJHNH020000502">
    <property type="protein sequence ID" value="CAG5118137.1"/>
    <property type="molecule type" value="Genomic_DNA"/>
</dbReference>
<gene>
    <name evidence="4" type="ORF">CUNI_LOCUS3695</name>
</gene>
<organism evidence="4 5">
    <name type="scientific">Candidula unifasciata</name>
    <dbReference type="NCBI Taxonomy" id="100452"/>
    <lineage>
        <taxon>Eukaryota</taxon>
        <taxon>Metazoa</taxon>
        <taxon>Spiralia</taxon>
        <taxon>Lophotrochozoa</taxon>
        <taxon>Mollusca</taxon>
        <taxon>Gastropoda</taxon>
        <taxon>Heterobranchia</taxon>
        <taxon>Euthyneura</taxon>
        <taxon>Panpulmonata</taxon>
        <taxon>Eupulmonata</taxon>
        <taxon>Stylommatophora</taxon>
        <taxon>Helicina</taxon>
        <taxon>Helicoidea</taxon>
        <taxon>Geomitridae</taxon>
        <taxon>Candidula</taxon>
    </lineage>
</organism>
<evidence type="ECO:0000256" key="1">
    <source>
        <dbReference type="ARBA" id="ARBA00022614"/>
    </source>
</evidence>
<dbReference type="Proteomes" id="UP000678393">
    <property type="component" value="Unassembled WGS sequence"/>
</dbReference>
<protein>
    <recommendedName>
        <fullName evidence="3">Disease resistance R13L4/SHOC-2-like LRR domain-containing protein</fullName>
    </recommendedName>
</protein>
<dbReference type="InterPro" id="IPR032675">
    <property type="entry name" value="LRR_dom_sf"/>
</dbReference>
<evidence type="ECO:0000259" key="3">
    <source>
        <dbReference type="Pfam" id="PF23598"/>
    </source>
</evidence>
<dbReference type="PANTHER" id="PTHR48051:SF54">
    <property type="entry name" value="LEUCINE-RICH REPEAT-CONTAINING PROTEIN"/>
    <property type="match status" value="1"/>
</dbReference>
<dbReference type="PANTHER" id="PTHR48051">
    <property type="match status" value="1"/>
</dbReference>
<dbReference type="SUPFAM" id="SSF52047">
    <property type="entry name" value="RNI-like"/>
    <property type="match status" value="1"/>
</dbReference>
<reference evidence="4" key="1">
    <citation type="submission" date="2021-04" db="EMBL/GenBank/DDBJ databases">
        <authorList>
            <consortium name="Molecular Ecology Group"/>
        </authorList>
    </citation>
    <scope>NUCLEOTIDE SEQUENCE</scope>
</reference>
<keyword evidence="5" id="KW-1185">Reference proteome</keyword>
<dbReference type="PRINTS" id="PR00019">
    <property type="entry name" value="LEURICHRPT"/>
</dbReference>
<accession>A0A8S3YLX0</accession>
<dbReference type="SMART" id="SM00364">
    <property type="entry name" value="LRR_BAC"/>
    <property type="match status" value="12"/>
</dbReference>
<sequence>MGQPEALIVLPRDKDTNYLQTHDSVHKYDGAENEKLQTLLDVCSEGLTYLSLSDVKYRKVHITRVNLDYNKITQLPERLNEELPFLKYFTANGNELSSLPDDFGDLSNLEEIYLCENKLSSLPESLCKLSKLKVLKLNANCLRKLHSEIGQNISLETLSVDENKLKCFPATLGLLRNLCVLEANYNRLEYLPSTLNYLERLSVVDLSSNRLTSIPESFGDLKNLTHVDFSENKIGHLCQHFQSSKMLQRLFLDLNVFARCPEWFTDLESIVEIRMKCNELSGKALPEGFGFKSKHLKMLDMRGNFVQELPASFGHLLSLDLLLLGTPHNYLERKPHFLNGNWLSILPQSFTELTSLTKLFLEENQLRILPEDIGNLFHLEDLFLGSNMLVELPVSFTKLVALKRCQLSKNRLMSLPENFGELKLLTELHADFNKLRKLPESMKNLTNLELLDLSENKLKLFPSAIISSMIRLKTLYLHDNNFDDCDVPKIVRIHQAEQAKESSTNNWRGRSKKLELNQQSACPSEADQNAEICRTMCSDDSDMEEDWDQDISKLSSSSCSDIPQSQPDIEENWDIDSAFGSNHPDNGGQFDLDDEEPVRQIFIPSVVRLDSSGNSTSIIHMDIHRHCSAPYLYHAPMISRYLNEPGHVVAGQFDSDSSDVPGDEAHVQD</sequence>
<dbReference type="SMART" id="SM00369">
    <property type="entry name" value="LRR_TYP"/>
    <property type="match status" value="13"/>
</dbReference>
<evidence type="ECO:0000313" key="5">
    <source>
        <dbReference type="Proteomes" id="UP000678393"/>
    </source>
</evidence>
<dbReference type="Gene3D" id="3.80.10.10">
    <property type="entry name" value="Ribonuclease Inhibitor"/>
    <property type="match status" value="3"/>
</dbReference>
<dbReference type="AlphaFoldDB" id="A0A8S3YLX0"/>
<dbReference type="OrthoDB" id="2021138at2759"/>
<evidence type="ECO:0000313" key="4">
    <source>
        <dbReference type="EMBL" id="CAG5118137.1"/>
    </source>
</evidence>
<proteinExistence type="predicted"/>
<name>A0A8S3YLX0_9EUPU</name>
<dbReference type="InterPro" id="IPR003591">
    <property type="entry name" value="Leu-rich_rpt_typical-subtyp"/>
</dbReference>
<feature type="domain" description="Disease resistance R13L4/SHOC-2-like LRR" evidence="3">
    <location>
        <begin position="82"/>
        <end position="279"/>
    </location>
</feature>
<dbReference type="SUPFAM" id="SSF52058">
    <property type="entry name" value="L domain-like"/>
    <property type="match status" value="1"/>
</dbReference>
<dbReference type="InterPro" id="IPR050216">
    <property type="entry name" value="LRR_domain-containing"/>
</dbReference>